<organism evidence="1 2">
    <name type="scientific">Pseudomonas simiae</name>
    <dbReference type="NCBI Taxonomy" id="321846"/>
    <lineage>
        <taxon>Bacteria</taxon>
        <taxon>Pseudomonadati</taxon>
        <taxon>Pseudomonadota</taxon>
        <taxon>Gammaproteobacteria</taxon>
        <taxon>Pseudomonadales</taxon>
        <taxon>Pseudomonadaceae</taxon>
        <taxon>Pseudomonas</taxon>
    </lineage>
</organism>
<dbReference type="AlphaFoldDB" id="A0A1N7U261"/>
<proteinExistence type="predicted"/>
<evidence type="ECO:0000313" key="2">
    <source>
        <dbReference type="Proteomes" id="UP000027308"/>
    </source>
</evidence>
<dbReference type="OrthoDB" id="9869999at2"/>
<gene>
    <name evidence="1" type="ORF">PS417_20345</name>
</gene>
<protein>
    <submittedName>
        <fullName evidence="1">Uncharacterized protein</fullName>
    </submittedName>
</protein>
<reference evidence="1 2" key="1">
    <citation type="submission" date="2014-05" db="EMBL/GenBank/DDBJ databases">
        <title>Pseudomonas simiae WCS417.</title>
        <authorList>
            <person name="Berendsen R.L."/>
        </authorList>
    </citation>
    <scope>NUCLEOTIDE SEQUENCE [LARGE SCALE GENOMIC DNA]</scope>
    <source>
        <strain evidence="1 2">WCS417</strain>
    </source>
</reference>
<dbReference type="Proteomes" id="UP000027308">
    <property type="component" value="Chromosome"/>
</dbReference>
<evidence type="ECO:0000313" key="1">
    <source>
        <dbReference type="EMBL" id="AIB37885.1"/>
    </source>
</evidence>
<sequence>MVGVICILCPGIDTGATAQALGDGAWLELSSSSLVHGTRGEARVVIQQGAEVAALEAPYEIAGHGYGASSIKLRTHCGPMTFMVINGELKASDTERLGKYGGEANCGLGQRLTRAGAWHLVSQ</sequence>
<dbReference type="EMBL" id="CP007637">
    <property type="protein sequence ID" value="AIB37885.1"/>
    <property type="molecule type" value="Genomic_DNA"/>
</dbReference>
<name>A0A1N7U261_9PSED</name>
<accession>A0A1N7U261</accession>